<evidence type="ECO:0000259" key="10">
    <source>
        <dbReference type="PROSITE" id="PS51192"/>
    </source>
</evidence>
<gene>
    <name evidence="12" type="ORF">DB30_01032</name>
</gene>
<evidence type="ECO:0000256" key="5">
    <source>
        <dbReference type="ARBA" id="ARBA00022840"/>
    </source>
</evidence>
<evidence type="ECO:0000256" key="8">
    <source>
        <dbReference type="ARBA" id="ARBA00049819"/>
    </source>
</evidence>
<evidence type="ECO:0000256" key="1">
    <source>
        <dbReference type="ARBA" id="ARBA00022741"/>
    </source>
</evidence>
<organism evidence="12 13">
    <name type="scientific">Enhygromyxa salina</name>
    <dbReference type="NCBI Taxonomy" id="215803"/>
    <lineage>
        <taxon>Bacteria</taxon>
        <taxon>Pseudomonadati</taxon>
        <taxon>Myxococcota</taxon>
        <taxon>Polyangia</taxon>
        <taxon>Nannocystales</taxon>
        <taxon>Nannocystaceae</taxon>
        <taxon>Enhygromyxa</taxon>
    </lineage>
</organism>
<feature type="domain" description="Helicase ATP-binding" evidence="10">
    <location>
        <begin position="526"/>
        <end position="687"/>
    </location>
</feature>
<protein>
    <recommendedName>
        <fullName evidence="8">Probable DNA 3'-5' helicase RecG</fullName>
    </recommendedName>
</protein>
<evidence type="ECO:0000256" key="7">
    <source>
        <dbReference type="ARBA" id="ARBA00023204"/>
    </source>
</evidence>
<dbReference type="SMART" id="SM00487">
    <property type="entry name" value="DEXDc"/>
    <property type="match status" value="1"/>
</dbReference>
<evidence type="ECO:0000256" key="9">
    <source>
        <dbReference type="SAM" id="MobiDB-lite"/>
    </source>
</evidence>
<dbReference type="InterPro" id="IPR047112">
    <property type="entry name" value="RecG/Mfd"/>
</dbReference>
<dbReference type="InterPro" id="IPR033454">
    <property type="entry name" value="RecG_wedge"/>
</dbReference>
<keyword evidence="4 12" id="KW-0347">Helicase</keyword>
<evidence type="ECO:0000313" key="12">
    <source>
        <dbReference type="EMBL" id="KIG12771.1"/>
    </source>
</evidence>
<keyword evidence="6" id="KW-0238">DNA-binding</keyword>
<name>A0A0C2CNI7_9BACT</name>
<reference evidence="12 13" key="1">
    <citation type="submission" date="2014-12" db="EMBL/GenBank/DDBJ databases">
        <title>Genome assembly of Enhygromyxa salina DSM 15201.</title>
        <authorList>
            <person name="Sharma G."/>
            <person name="Subramanian S."/>
        </authorList>
    </citation>
    <scope>NUCLEOTIDE SEQUENCE [LARGE SCALE GENOMIC DNA]</scope>
    <source>
        <strain evidence="12 13">DSM 15201</strain>
    </source>
</reference>
<dbReference type="PANTHER" id="PTHR47964">
    <property type="entry name" value="ATP-DEPENDENT DNA HELICASE HOMOLOG RECG, CHLOROPLASTIC"/>
    <property type="match status" value="1"/>
</dbReference>
<evidence type="ECO:0000313" key="13">
    <source>
        <dbReference type="Proteomes" id="UP000031599"/>
    </source>
</evidence>
<feature type="region of interest" description="Disordered" evidence="9">
    <location>
        <begin position="92"/>
        <end position="225"/>
    </location>
</feature>
<evidence type="ECO:0000256" key="3">
    <source>
        <dbReference type="ARBA" id="ARBA00022801"/>
    </source>
</evidence>
<dbReference type="EMBL" id="JMCC02000119">
    <property type="protein sequence ID" value="KIG12771.1"/>
    <property type="molecule type" value="Genomic_DNA"/>
</dbReference>
<dbReference type="InterPro" id="IPR027417">
    <property type="entry name" value="P-loop_NTPase"/>
</dbReference>
<dbReference type="InterPro" id="IPR014001">
    <property type="entry name" value="Helicase_ATP-bd"/>
</dbReference>
<dbReference type="Gene3D" id="3.40.50.300">
    <property type="entry name" value="P-loop containing nucleotide triphosphate hydrolases"/>
    <property type="match status" value="2"/>
</dbReference>
<dbReference type="GO" id="GO:0005524">
    <property type="term" value="F:ATP binding"/>
    <property type="evidence" value="ECO:0007669"/>
    <property type="project" value="UniProtKB-KW"/>
</dbReference>
<dbReference type="GO" id="GO:0006281">
    <property type="term" value="P:DNA repair"/>
    <property type="evidence" value="ECO:0007669"/>
    <property type="project" value="UniProtKB-KW"/>
</dbReference>
<evidence type="ECO:0000256" key="4">
    <source>
        <dbReference type="ARBA" id="ARBA00022806"/>
    </source>
</evidence>
<dbReference type="CDD" id="cd17992">
    <property type="entry name" value="DEXHc_RecG"/>
    <property type="match status" value="1"/>
</dbReference>
<keyword evidence="7" id="KW-0234">DNA repair</keyword>
<accession>A0A0C2CNI7</accession>
<dbReference type="Proteomes" id="UP000031599">
    <property type="component" value="Unassembled WGS sequence"/>
</dbReference>
<dbReference type="Pfam" id="PF17191">
    <property type="entry name" value="RecG_wedge"/>
    <property type="match status" value="1"/>
</dbReference>
<dbReference type="PROSITE" id="PS51192">
    <property type="entry name" value="HELICASE_ATP_BIND_1"/>
    <property type="match status" value="1"/>
</dbReference>
<dbReference type="Pfam" id="PF00270">
    <property type="entry name" value="DEAD"/>
    <property type="match status" value="1"/>
</dbReference>
<dbReference type="GO" id="GO:0003677">
    <property type="term" value="F:DNA binding"/>
    <property type="evidence" value="ECO:0007669"/>
    <property type="project" value="UniProtKB-KW"/>
</dbReference>
<dbReference type="Gene3D" id="1.10.150.20">
    <property type="entry name" value="5' to 3' exonuclease, C-terminal subdomain"/>
    <property type="match status" value="1"/>
</dbReference>
<proteinExistence type="predicted"/>
<feature type="domain" description="Helicase C-terminal" evidence="11">
    <location>
        <begin position="721"/>
        <end position="867"/>
    </location>
</feature>
<dbReference type="Pfam" id="PF00271">
    <property type="entry name" value="Helicase_C"/>
    <property type="match status" value="1"/>
</dbReference>
<dbReference type="SUPFAM" id="SSF52540">
    <property type="entry name" value="P-loop containing nucleoside triphosphate hydrolases"/>
    <property type="match status" value="2"/>
</dbReference>
<feature type="compositionally biased region" description="Basic and acidic residues" evidence="9">
    <location>
        <begin position="147"/>
        <end position="161"/>
    </location>
</feature>
<dbReference type="GO" id="GO:0016787">
    <property type="term" value="F:hydrolase activity"/>
    <property type="evidence" value="ECO:0007669"/>
    <property type="project" value="UniProtKB-KW"/>
</dbReference>
<dbReference type="PANTHER" id="PTHR47964:SF1">
    <property type="entry name" value="ATP-DEPENDENT DNA HELICASE HOMOLOG RECG, CHLOROPLASTIC"/>
    <property type="match status" value="1"/>
</dbReference>
<keyword evidence="2" id="KW-0227">DNA damage</keyword>
<dbReference type="AlphaFoldDB" id="A0A0C2CNI7"/>
<dbReference type="InterPro" id="IPR012340">
    <property type="entry name" value="NA-bd_OB-fold"/>
</dbReference>
<dbReference type="InterPro" id="IPR001650">
    <property type="entry name" value="Helicase_C-like"/>
</dbReference>
<feature type="compositionally biased region" description="Low complexity" evidence="9">
    <location>
        <begin position="215"/>
        <end position="225"/>
    </location>
</feature>
<feature type="compositionally biased region" description="Basic residues" evidence="9">
    <location>
        <begin position="165"/>
        <end position="186"/>
    </location>
</feature>
<dbReference type="Gene3D" id="2.40.50.140">
    <property type="entry name" value="Nucleic acid-binding proteins"/>
    <property type="match status" value="1"/>
</dbReference>
<dbReference type="InterPro" id="IPR011545">
    <property type="entry name" value="DEAD/DEAH_box_helicase_dom"/>
</dbReference>
<keyword evidence="5" id="KW-0067">ATP-binding</keyword>
<dbReference type="GO" id="GO:0003678">
    <property type="term" value="F:DNA helicase activity"/>
    <property type="evidence" value="ECO:0007669"/>
    <property type="project" value="TreeGrafter"/>
</dbReference>
<dbReference type="SMART" id="SM00490">
    <property type="entry name" value="HELICc"/>
    <property type="match status" value="2"/>
</dbReference>
<dbReference type="NCBIfam" id="NF008168">
    <property type="entry name" value="PRK10917.2-2"/>
    <property type="match status" value="1"/>
</dbReference>
<keyword evidence="1" id="KW-0547">Nucleotide-binding</keyword>
<keyword evidence="3" id="KW-0378">Hydrolase</keyword>
<dbReference type="InterPro" id="IPR045562">
    <property type="entry name" value="RecG_dom3_C"/>
</dbReference>
<evidence type="ECO:0000259" key="11">
    <source>
        <dbReference type="PROSITE" id="PS51194"/>
    </source>
</evidence>
<dbReference type="Pfam" id="PF19833">
    <property type="entry name" value="RecG_dom3_C"/>
    <property type="match status" value="1"/>
</dbReference>
<dbReference type="SUPFAM" id="SSF50249">
    <property type="entry name" value="Nucleic acid-binding proteins"/>
    <property type="match status" value="1"/>
</dbReference>
<sequence length="940" mass="100482">MAQMGSDPLERLRLALREAATDQFAGVLADDLGARLRESTDQLLTAGVGAQERELRHFRGGLDRFDERGRQDRSRVVAHGLRLCMTLTAVRTDASEAAQPRSRRRKQDLGRRLGKSGGATNDSAGPVEGQGRGAASDAVAAPPDESAAEKSGSKKAAEKSGSKKSGSKKAGSKKSGSKKSGSKKAGGKSSAKPTRGSPDPTTHANADPKRGAKKPTTSTPTATSLSPTHAVELAALQAAAQVRQASVEVLPGVGGRTREKLSARGLETIEDLAYLLPLGYEDRRHTTSLQDVEEGASVVVDGVIRSFRQGWFGGRYSATLRLEQTQKNGARLGLEAKWFHPVGGLGQRVTTGTPIILAGVVKHFRGKLSMVHPDVLDPALGLGIALRYPIVEGIGQRTLQKLCRAAIERLHAAELSEPLPAELVRAHALPSQIDALSMLHDPPEDLSEPALQALMRRDSPAHRRLAFEEFFFLQLGLLRQRGVYRSTPCALPPLAAGSFDRERLRACLPFEPTAAQWRVVAEIERDLARAKPMLRLVQGDVGSGKTAVAFAAALAVIDAGAQAALMAPTEILAEQHRTSLASWCELAGVRVGLLTGSTPRAQRASLLALLGAGEIDLLIGTHALLVDGVDFSRLALVIVDEQHRFGVEQRGALRGKGEAPHLMVMTATPIPRSLALTAFGELDVSVIDELPPGRVAPKTKVFAGPRSLGRARAALVDRVRAGDKAYVVVPLVEASEAINASDVEATAAAFRKLLPKHELAVVHGRMLGREKDAVMQRFRSGEVQVLVATTVIEVGVDVPDARAILVEHAERFGLAQLHQLRGRVGRSPGYSECLLHTANERGSDAGERLQVLEASTDGFVVAERDLELRGPGEVFGTRQSGVPRLRFASFSGEGMKMLVAAREAALAIIEDDPNLARHPVLRMELRLRTGDAQLWAGESG</sequence>
<evidence type="ECO:0000256" key="6">
    <source>
        <dbReference type="ARBA" id="ARBA00023125"/>
    </source>
</evidence>
<comment type="caution">
    <text evidence="12">The sequence shown here is derived from an EMBL/GenBank/DDBJ whole genome shotgun (WGS) entry which is preliminary data.</text>
</comment>
<dbReference type="PROSITE" id="PS51194">
    <property type="entry name" value="HELICASE_CTER"/>
    <property type="match status" value="1"/>
</dbReference>
<evidence type="ECO:0000256" key="2">
    <source>
        <dbReference type="ARBA" id="ARBA00022763"/>
    </source>
</evidence>